<dbReference type="eggNOG" id="COG2102">
    <property type="taxonomic scope" value="Bacteria"/>
</dbReference>
<dbReference type="InterPro" id="IPR002761">
    <property type="entry name" value="Diphthami_syn_dom"/>
</dbReference>
<dbReference type="NCBIfam" id="TIGR00290">
    <property type="entry name" value="MJ0570_dom"/>
    <property type="match status" value="1"/>
</dbReference>
<evidence type="ECO:0000313" key="4">
    <source>
        <dbReference type="Proteomes" id="UP000002506"/>
    </source>
</evidence>
<dbReference type="GO" id="GO:0017178">
    <property type="term" value="F:diphthine-ammonia ligase activity"/>
    <property type="evidence" value="ECO:0007669"/>
    <property type="project" value="TreeGrafter"/>
</dbReference>
<dbReference type="EMBL" id="CP001827">
    <property type="protein sequence ID" value="ACZ61268.1"/>
    <property type="molecule type" value="Genomic_DNA"/>
</dbReference>
<evidence type="ECO:0000313" key="2">
    <source>
        <dbReference type="EMBL" id="ACZ61268.1"/>
    </source>
</evidence>
<dbReference type="AlphaFoldDB" id="D2BG18"/>
<dbReference type="KEGG" id="dev:DhcVS_95"/>
<dbReference type="OrthoDB" id="3572539at2"/>
<sequence>MADVFVSWSGGKDCCLSAYRAIRNGHNVRYLASIITNNTGRLWPHLLTPEILNLQAQAMGIPLLEWVTDISNYDSEYIKMLRYLKGQGVNHGVFGDVSIGNAQAIEHKAWIDSVCVPNGIVSHLPLWDETRESLWRDLLESGFEAIIIAVDNDKLGKDYLGQRLDKDLLSELKVRHQLSPTGEVGYYHTFVVDGPIFNHKLKLIKAEPIQYTVPKDVWYLDIQECKLEKKEACSPPLKISPY</sequence>
<dbReference type="InterPro" id="IPR014729">
    <property type="entry name" value="Rossmann-like_a/b/a_fold"/>
</dbReference>
<name>D2BG18_DEHMV</name>
<dbReference type="Gene3D" id="3.40.50.620">
    <property type="entry name" value="HUPs"/>
    <property type="match status" value="1"/>
</dbReference>
<gene>
    <name evidence="2" type="primary">rdhH</name>
    <name evidence="3" type="ordered locus">DhcVS_1335</name>
    <name evidence="2" type="ordered locus">DhcVS_95</name>
</gene>
<dbReference type="PANTHER" id="PTHR12196:SF2">
    <property type="entry name" value="DIPHTHINE--AMMONIA LIGASE"/>
    <property type="match status" value="1"/>
</dbReference>
<dbReference type="Gene3D" id="3.90.1490.10">
    <property type="entry name" value="putative n-type atp pyrophosphatase, domain 2"/>
    <property type="match status" value="1"/>
</dbReference>
<protein>
    <submittedName>
        <fullName evidence="2">PP-loop ATPase</fullName>
    </submittedName>
</protein>
<proteinExistence type="predicted"/>
<organism evidence="2 4">
    <name type="scientific">Dehalococcoides mccartyi (strain VS)</name>
    <dbReference type="NCBI Taxonomy" id="311424"/>
    <lineage>
        <taxon>Bacteria</taxon>
        <taxon>Bacillati</taxon>
        <taxon>Chloroflexota</taxon>
        <taxon>Dehalococcoidia</taxon>
        <taxon>Dehalococcoidales</taxon>
        <taxon>Dehalococcoidaceae</taxon>
        <taxon>Dehalococcoides</taxon>
    </lineage>
</organism>
<dbReference type="SUPFAM" id="SSF52402">
    <property type="entry name" value="Adenine nucleotide alpha hydrolases-like"/>
    <property type="match status" value="1"/>
</dbReference>
<evidence type="ECO:0000259" key="1">
    <source>
        <dbReference type="Pfam" id="PF01902"/>
    </source>
</evidence>
<dbReference type="InterPro" id="IPR030662">
    <property type="entry name" value="DPH6/MJ0570"/>
</dbReference>
<dbReference type="EMBL" id="CP001827">
    <property type="protein sequence ID" value="ACZ62434.1"/>
    <property type="molecule type" value="Genomic_DNA"/>
</dbReference>
<dbReference type="Pfam" id="PF01902">
    <property type="entry name" value="Diphthami_syn_2"/>
    <property type="match status" value="1"/>
</dbReference>
<evidence type="ECO:0000313" key="3">
    <source>
        <dbReference type="EMBL" id="ACZ62434.1"/>
    </source>
</evidence>
<feature type="domain" description="Diphthamide synthase" evidence="1">
    <location>
        <begin position="4"/>
        <end position="225"/>
    </location>
</feature>
<dbReference type="Proteomes" id="UP000002506">
    <property type="component" value="Chromosome"/>
</dbReference>
<reference evidence="2 4" key="1">
    <citation type="journal article" date="2009" name="PLoS Genet.">
        <title>Localized plasticity in the streamlined genomes of vinyl chloride respiring Dehalococcoides.</title>
        <authorList>
            <person name="McMurdie P.J."/>
            <person name="Behrens S.F."/>
            <person name="Muller J.A."/>
            <person name="Goke J."/>
            <person name="Ritalahti K.M."/>
            <person name="Wagner R."/>
            <person name="Goltsman E."/>
            <person name="Lapidus A."/>
            <person name="Holmes S."/>
            <person name="Loffler F.E."/>
            <person name="Spormann A.M."/>
        </authorList>
    </citation>
    <scope>NUCLEOTIDE SEQUENCE [LARGE SCALE GENOMIC DNA]</scope>
    <source>
        <strain evidence="2 4">VS</strain>
    </source>
</reference>
<dbReference type="GO" id="GO:0017183">
    <property type="term" value="P:protein histidyl modification to diphthamide"/>
    <property type="evidence" value="ECO:0007669"/>
    <property type="project" value="TreeGrafter"/>
</dbReference>
<dbReference type="HOGENOM" id="CLU_010289_1_0_0"/>
<accession>D2BG18</accession>
<dbReference type="CDD" id="cd01994">
    <property type="entry name" value="AANH_PF0828-like"/>
    <property type="match status" value="1"/>
</dbReference>
<dbReference type="RefSeq" id="WP_012881444.1">
    <property type="nucleotide sequence ID" value="NC_013552.1"/>
</dbReference>
<dbReference type="KEGG" id="dev:DhcVS_1335"/>
<dbReference type="PANTHER" id="PTHR12196">
    <property type="entry name" value="DOMAIN OF UNKNOWN FUNCTION 71 DUF71 -CONTAINING PROTEIN"/>
    <property type="match status" value="1"/>
</dbReference>